<name>A0A8T0TNA4_PANVG</name>
<feature type="transmembrane region" description="Helical" evidence="1">
    <location>
        <begin position="317"/>
        <end position="337"/>
    </location>
</feature>
<dbReference type="InterPro" id="IPR025315">
    <property type="entry name" value="DUF4220"/>
</dbReference>
<evidence type="ECO:0000259" key="2">
    <source>
        <dbReference type="Pfam" id="PF13968"/>
    </source>
</evidence>
<protein>
    <recommendedName>
        <fullName evidence="2">DUF4220 domain-containing protein</fullName>
    </recommendedName>
</protein>
<reference evidence="3" key="1">
    <citation type="submission" date="2020-05" db="EMBL/GenBank/DDBJ databases">
        <title>WGS assembly of Panicum virgatum.</title>
        <authorList>
            <person name="Lovell J.T."/>
            <person name="Jenkins J."/>
            <person name="Shu S."/>
            <person name="Juenger T.E."/>
            <person name="Schmutz J."/>
        </authorList>
    </citation>
    <scope>NUCLEOTIDE SEQUENCE</scope>
    <source>
        <strain evidence="3">AP13</strain>
    </source>
</reference>
<feature type="domain" description="DUF4220" evidence="2">
    <location>
        <begin position="79"/>
        <end position="389"/>
    </location>
</feature>
<comment type="caution">
    <text evidence="3">The sequence shown here is derived from an EMBL/GenBank/DDBJ whole genome shotgun (WGS) entry which is preliminary data.</text>
</comment>
<keyword evidence="4" id="KW-1185">Reference proteome</keyword>
<feature type="transmembrane region" description="Helical" evidence="1">
    <location>
        <begin position="103"/>
        <end position="120"/>
    </location>
</feature>
<dbReference type="PANTHER" id="PTHR31325">
    <property type="entry name" value="OS01G0798800 PROTEIN-RELATED"/>
    <property type="match status" value="1"/>
</dbReference>
<gene>
    <name evidence="3" type="ORF">PVAP13_4KG137000</name>
</gene>
<keyword evidence="1" id="KW-0812">Transmembrane</keyword>
<accession>A0A8T0TNA4</accession>
<dbReference type="InterPro" id="IPR007658">
    <property type="entry name" value="DUF594"/>
</dbReference>
<evidence type="ECO:0000313" key="4">
    <source>
        <dbReference type="Proteomes" id="UP000823388"/>
    </source>
</evidence>
<evidence type="ECO:0000256" key="1">
    <source>
        <dbReference type="SAM" id="Phobius"/>
    </source>
</evidence>
<feature type="transmembrane region" description="Helical" evidence="1">
    <location>
        <begin position="26"/>
        <end position="44"/>
    </location>
</feature>
<dbReference type="AlphaFoldDB" id="A0A8T0TNA4"/>
<dbReference type="EMBL" id="CM029043">
    <property type="protein sequence ID" value="KAG2611148.1"/>
    <property type="molecule type" value="Genomic_DNA"/>
</dbReference>
<feature type="transmembrane region" description="Helical" evidence="1">
    <location>
        <begin position="287"/>
        <end position="311"/>
    </location>
</feature>
<keyword evidence="1" id="KW-1133">Transmembrane helix</keyword>
<feature type="transmembrane region" description="Helical" evidence="1">
    <location>
        <begin position="79"/>
        <end position="97"/>
    </location>
</feature>
<dbReference type="Pfam" id="PF04578">
    <property type="entry name" value="DUF594"/>
    <property type="match status" value="1"/>
</dbReference>
<evidence type="ECO:0000313" key="3">
    <source>
        <dbReference type="EMBL" id="KAG2611148.1"/>
    </source>
</evidence>
<sequence length="640" mass="73266">MAADDMDCPPGSPPQDCGDGADYRESVAALIVEAIVAMFLLHILGSLRRRSSNICTLSYPLVSYTIGRMNSSYWYNDDFTHLFKGFLLVYVLWTISGRHLLPYMQPLLAILFIVVLKWYLRMASLRMVSMPYLCKNMKVINEYMQHKDNLLAALDPVTMEGYRYMVAGEKCWVMRPGCRPWYKEDGLKVTTVEQIWQCKGNLLFGERGMVLKDVCLSMALSKMLNRRFAGFKLSESELEKTHDFVFKGLLAGDKQYQRAFRVTDEDLVFVHDMYYTRYSYLYQKGRYFALCLPVIMFALCSWLTCLLVKYTDMGYRTIFITIVLALLEAYQLYLYIASGWFKVVLIRSYVDTPFLQRRGHFLEKIIGLLLRLKAFRSWNSRLGQYCILQDLAPKSWVRNCLHYATLRLVDKANKRKNSSEKLSENVKKAIVDSLLGSNGHLRNGVTSLQNNGVRGYLLWASRTILVWHIATILCHHQLDEQTKEEDTVRTASTLSQYCLHLLAFAPNLLPDHSSISESLLDQSIDEARELLKGAKTLESKCEKLMGIISTHDADGGETPIVVHGAQLARHLIEDIQEPTLRWKVISDFCAEMMLYVSPSDDARAHLEALARGGEFITHLWALLTHARVLKRGPTGQDDVV</sequence>
<organism evidence="3 4">
    <name type="scientific">Panicum virgatum</name>
    <name type="common">Blackwell switchgrass</name>
    <dbReference type="NCBI Taxonomy" id="38727"/>
    <lineage>
        <taxon>Eukaryota</taxon>
        <taxon>Viridiplantae</taxon>
        <taxon>Streptophyta</taxon>
        <taxon>Embryophyta</taxon>
        <taxon>Tracheophyta</taxon>
        <taxon>Spermatophyta</taxon>
        <taxon>Magnoliopsida</taxon>
        <taxon>Liliopsida</taxon>
        <taxon>Poales</taxon>
        <taxon>Poaceae</taxon>
        <taxon>PACMAD clade</taxon>
        <taxon>Panicoideae</taxon>
        <taxon>Panicodae</taxon>
        <taxon>Paniceae</taxon>
        <taxon>Panicinae</taxon>
        <taxon>Panicum</taxon>
        <taxon>Panicum sect. Hiantes</taxon>
    </lineage>
</organism>
<dbReference type="Proteomes" id="UP000823388">
    <property type="component" value="Chromosome 4K"/>
</dbReference>
<proteinExistence type="predicted"/>
<keyword evidence="1" id="KW-0472">Membrane</keyword>
<dbReference type="Pfam" id="PF13968">
    <property type="entry name" value="DUF4220"/>
    <property type="match status" value="1"/>
</dbReference>